<reference evidence="4 5" key="1">
    <citation type="submission" date="2017-09" db="EMBL/GenBank/DDBJ databases">
        <title>Bacterial strain isolated from the female urinary microbiota.</title>
        <authorList>
            <person name="Thomas-White K."/>
            <person name="Kumar N."/>
            <person name="Forster S."/>
            <person name="Putonti C."/>
            <person name="Lawley T."/>
            <person name="Wolfe A.J."/>
        </authorList>
    </citation>
    <scope>NUCLEOTIDE SEQUENCE [LARGE SCALE GENOMIC DNA]</scope>
    <source>
        <strain evidence="4 5">UMB0852</strain>
    </source>
</reference>
<dbReference type="NCBIfam" id="TIGR00040">
    <property type="entry name" value="yfcE"/>
    <property type="match status" value="1"/>
</dbReference>
<dbReference type="EC" id="3.1.4.-" evidence="2"/>
<dbReference type="InterPro" id="IPR024654">
    <property type="entry name" value="Calcineurin-like_PHP_lpxH"/>
</dbReference>
<dbReference type="EMBL" id="PNHE01000009">
    <property type="protein sequence ID" value="PMC58631.1"/>
    <property type="molecule type" value="Genomic_DNA"/>
</dbReference>
<evidence type="ECO:0000313" key="5">
    <source>
        <dbReference type="Proteomes" id="UP000235682"/>
    </source>
</evidence>
<dbReference type="STRING" id="84521.SAMN04487994_101614"/>
<dbReference type="AlphaFoldDB" id="A0A1G8L1I2"/>
<dbReference type="GO" id="GO:0016787">
    <property type="term" value="F:hydrolase activity"/>
    <property type="evidence" value="ECO:0007669"/>
    <property type="project" value="UniProtKB-UniRule"/>
</dbReference>
<dbReference type="InterPro" id="IPR029052">
    <property type="entry name" value="Metallo-depent_PP-like"/>
</dbReference>
<dbReference type="SUPFAM" id="SSF56300">
    <property type="entry name" value="Metallo-dependent phosphatases"/>
    <property type="match status" value="1"/>
</dbReference>
<evidence type="ECO:0000313" key="4">
    <source>
        <dbReference type="EMBL" id="PMC58631.1"/>
    </source>
</evidence>
<sequence>MKILVMSDNHGRYELVKGIVQDLKDQVDVIIHCGDSEFSSDDPIWADFDGVVRGNMDFDGGYPNEQVVSTPKGALYLTHGHLLAVNATNAGVLEQAKQTGSRFAFHGHTHRLYAEVKDGVLLANPGSLNHSRGEYPGTSYMVVDVGDEKITVQYFDENQQIIPSLTQTFN</sequence>
<dbReference type="Gene3D" id="3.60.21.10">
    <property type="match status" value="1"/>
</dbReference>
<dbReference type="PANTHER" id="PTHR11124">
    <property type="entry name" value="VACUOLAR SORTING PROTEIN VPS29"/>
    <property type="match status" value="1"/>
</dbReference>
<evidence type="ECO:0000256" key="2">
    <source>
        <dbReference type="RuleBase" id="RU362039"/>
    </source>
</evidence>
<dbReference type="GO" id="GO:0046872">
    <property type="term" value="F:metal ion binding"/>
    <property type="evidence" value="ECO:0007669"/>
    <property type="project" value="UniProtKB-KW"/>
</dbReference>
<comment type="caution">
    <text evidence="4">The sequence shown here is derived from an EMBL/GenBank/DDBJ whole genome shotgun (WGS) entry which is preliminary data.</text>
</comment>
<proteinExistence type="inferred from homology"/>
<dbReference type="InterPro" id="IPR000979">
    <property type="entry name" value="Phosphodiesterase_MJ0936/Vps29"/>
</dbReference>
<dbReference type="Proteomes" id="UP000235682">
    <property type="component" value="Unassembled WGS sequence"/>
</dbReference>
<dbReference type="Pfam" id="PF12850">
    <property type="entry name" value="Metallophos_2"/>
    <property type="match status" value="1"/>
</dbReference>
<keyword evidence="2" id="KW-0479">Metal-binding</keyword>
<accession>A0A1G8L1I2</accession>
<comment type="cofactor">
    <cofactor evidence="2">
        <name>a divalent metal cation</name>
        <dbReference type="ChEBI" id="CHEBI:60240"/>
    </cofactor>
</comment>
<evidence type="ECO:0000256" key="1">
    <source>
        <dbReference type="ARBA" id="ARBA00008950"/>
    </source>
</evidence>
<keyword evidence="5" id="KW-1185">Reference proteome</keyword>
<feature type="domain" description="Calcineurin-like phosphoesterase" evidence="3">
    <location>
        <begin position="1"/>
        <end position="147"/>
    </location>
</feature>
<organism evidence="4 5">
    <name type="scientific">Dolosicoccus paucivorans</name>
    <dbReference type="NCBI Taxonomy" id="84521"/>
    <lineage>
        <taxon>Bacteria</taxon>
        <taxon>Bacillati</taxon>
        <taxon>Bacillota</taxon>
        <taxon>Bacilli</taxon>
        <taxon>Lactobacillales</taxon>
        <taxon>Aerococcaceae</taxon>
        <taxon>Dolosicoccus</taxon>
    </lineage>
</organism>
<name>A0A1G8L1I2_9LACT</name>
<protein>
    <recommendedName>
        <fullName evidence="2">Phosphoesterase</fullName>
        <ecNumber evidence="2">3.1.4.-</ecNumber>
    </recommendedName>
</protein>
<gene>
    <name evidence="4" type="ORF">CJ205_03355</name>
</gene>
<dbReference type="RefSeq" id="WP_092085005.1">
    <property type="nucleotide sequence ID" value="NZ_FNEL01000016.1"/>
</dbReference>
<evidence type="ECO:0000259" key="3">
    <source>
        <dbReference type="Pfam" id="PF12850"/>
    </source>
</evidence>
<dbReference type="OrthoDB" id="9800565at2"/>
<comment type="similarity">
    <text evidence="1 2">Belongs to the metallophosphoesterase superfamily. YfcE family.</text>
</comment>